<dbReference type="InterPro" id="IPR050090">
    <property type="entry name" value="Tyrosine_recombinase_XerCD"/>
</dbReference>
<dbReference type="PROSITE" id="PS51900">
    <property type="entry name" value="CB"/>
    <property type="match status" value="1"/>
</dbReference>
<evidence type="ECO:0000256" key="1">
    <source>
        <dbReference type="ARBA" id="ARBA00023125"/>
    </source>
</evidence>
<dbReference type="OrthoDB" id="144892at2157"/>
<accession>D3S1R2</accession>
<sequence>MILDYDKMLQRLVDNVRKSSRIKKENKKLFEEFRKYLLVQGCSDAHMYKMLSHLKKILEFVDYDLKKATKSQIEDIVAWINQRKVSDETKRQYKIVLKVLFKWLNGGEYPEAVKWIKTSSKSRKDKLPEKILTEDDVKKLIDAADNPRDKALIALLWETGARISEIYNLKIGDFQDHVYGLQIVIRGKTGARRLPLIESVPYVRAWLNMHPERDNKNAPVWVNVGTKGKGKKVGYRALVKMLNEVAKKAGIDKPVNPHNFRHSRATFLANYFTEAQMCEWFGWVQGSDIPARYVHLSGRDIDAAYARIHGIKDERVPEKSKLTPINCPRCDEKNAPDARFCHRCGQALTLEAALEVEEAESIVLEAFATLKDEDVLKMLEFITKLYRVAKTDPDVARRLKELT</sequence>
<dbReference type="GeneID" id="8777676"/>
<dbReference type="RefSeq" id="WP_012964716.1">
    <property type="nucleotide sequence ID" value="NC_013849.1"/>
</dbReference>
<dbReference type="Proteomes" id="UP000002613">
    <property type="component" value="Chromosome"/>
</dbReference>
<dbReference type="InterPro" id="IPR011010">
    <property type="entry name" value="DNA_brk_join_enz"/>
</dbReference>
<organism evidence="6 7">
    <name type="scientific">Ferroglobus placidus (strain DSM 10642 / AEDII12DO)</name>
    <dbReference type="NCBI Taxonomy" id="589924"/>
    <lineage>
        <taxon>Archaea</taxon>
        <taxon>Methanobacteriati</taxon>
        <taxon>Methanobacteriota</taxon>
        <taxon>Archaeoglobi</taxon>
        <taxon>Archaeoglobales</taxon>
        <taxon>Archaeoglobaceae</taxon>
        <taxon>Ferroglobus</taxon>
    </lineage>
</organism>
<evidence type="ECO:0000259" key="5">
    <source>
        <dbReference type="PROSITE" id="PS51900"/>
    </source>
</evidence>
<dbReference type="eggNOG" id="arCOG01242">
    <property type="taxonomic scope" value="Archaea"/>
</dbReference>
<dbReference type="InterPro" id="IPR013762">
    <property type="entry name" value="Integrase-like_cat_sf"/>
</dbReference>
<feature type="domain" description="Core-binding (CB)" evidence="5">
    <location>
        <begin position="24"/>
        <end position="105"/>
    </location>
</feature>
<dbReference type="InterPro" id="IPR044068">
    <property type="entry name" value="CB"/>
</dbReference>
<gene>
    <name evidence="6" type="ordered locus">Ferp_0182</name>
</gene>
<proteinExistence type="predicted"/>
<dbReference type="AlphaFoldDB" id="D3S1R2"/>
<evidence type="ECO:0000313" key="6">
    <source>
        <dbReference type="EMBL" id="ADC64369.1"/>
    </source>
</evidence>
<feature type="domain" description="Tyr recombinase" evidence="4">
    <location>
        <begin position="126"/>
        <end position="306"/>
    </location>
</feature>
<evidence type="ECO:0000256" key="3">
    <source>
        <dbReference type="PROSITE-ProRule" id="PRU01248"/>
    </source>
</evidence>
<dbReference type="GO" id="GO:0006310">
    <property type="term" value="P:DNA recombination"/>
    <property type="evidence" value="ECO:0007669"/>
    <property type="project" value="UniProtKB-KW"/>
</dbReference>
<dbReference type="Gene3D" id="1.10.443.10">
    <property type="entry name" value="Intergrase catalytic core"/>
    <property type="match status" value="1"/>
</dbReference>
<dbReference type="HOGENOM" id="CLU_027562_2_2_2"/>
<keyword evidence="2" id="KW-0233">DNA recombination</keyword>
<protein>
    <submittedName>
        <fullName evidence="6">Integrase family protein</fullName>
    </submittedName>
</protein>
<dbReference type="PROSITE" id="PS51898">
    <property type="entry name" value="TYR_RECOMBINASE"/>
    <property type="match status" value="1"/>
</dbReference>
<dbReference type="Pfam" id="PF00589">
    <property type="entry name" value="Phage_integrase"/>
    <property type="match status" value="1"/>
</dbReference>
<dbReference type="PANTHER" id="PTHR30349:SF87">
    <property type="entry name" value="TRANSPOSASE A"/>
    <property type="match status" value="1"/>
</dbReference>
<dbReference type="GO" id="GO:0015074">
    <property type="term" value="P:DNA integration"/>
    <property type="evidence" value="ECO:0007669"/>
    <property type="project" value="InterPro"/>
</dbReference>
<reference evidence="6 7" key="2">
    <citation type="journal article" date="2011" name="Stand. Genomic Sci.">
        <title>Complete genome sequence of Ferroglobus placidus AEDII12DO.</title>
        <authorList>
            <person name="Anderson I."/>
            <person name="Risso C."/>
            <person name="Holmes D."/>
            <person name="Lucas S."/>
            <person name="Copeland A."/>
            <person name="Lapidus A."/>
            <person name="Cheng J.F."/>
            <person name="Bruce D."/>
            <person name="Goodwin L."/>
            <person name="Pitluck S."/>
            <person name="Saunders E."/>
            <person name="Brettin T."/>
            <person name="Detter J.C."/>
            <person name="Han C."/>
            <person name="Tapia R."/>
            <person name="Larimer F."/>
            <person name="Land M."/>
            <person name="Hauser L."/>
            <person name="Woyke T."/>
            <person name="Lovley D."/>
            <person name="Kyrpides N."/>
            <person name="Ivanova N."/>
        </authorList>
    </citation>
    <scope>NUCLEOTIDE SEQUENCE [LARGE SCALE GENOMIC DNA]</scope>
    <source>
        <strain evidence="7">DSM 10642 / AEDII12DO</strain>
    </source>
</reference>
<dbReference type="PANTHER" id="PTHR30349">
    <property type="entry name" value="PHAGE INTEGRASE-RELATED"/>
    <property type="match status" value="1"/>
</dbReference>
<dbReference type="SUPFAM" id="SSF56349">
    <property type="entry name" value="DNA breaking-rejoining enzymes"/>
    <property type="match status" value="1"/>
</dbReference>
<keyword evidence="1 3" id="KW-0238">DNA-binding</keyword>
<dbReference type="PaxDb" id="589924-Ferp_0182"/>
<evidence type="ECO:0000256" key="2">
    <source>
        <dbReference type="ARBA" id="ARBA00023172"/>
    </source>
</evidence>
<dbReference type="CDD" id="cd00397">
    <property type="entry name" value="DNA_BRE_C"/>
    <property type="match status" value="1"/>
</dbReference>
<keyword evidence="7" id="KW-1185">Reference proteome</keyword>
<dbReference type="KEGG" id="fpl:Ferp_0182"/>
<dbReference type="GO" id="GO:0003677">
    <property type="term" value="F:DNA binding"/>
    <property type="evidence" value="ECO:0007669"/>
    <property type="project" value="UniProtKB-UniRule"/>
</dbReference>
<name>D3S1R2_FERPA</name>
<evidence type="ECO:0000259" key="4">
    <source>
        <dbReference type="PROSITE" id="PS51898"/>
    </source>
</evidence>
<dbReference type="EMBL" id="CP001899">
    <property type="protein sequence ID" value="ADC64369.1"/>
    <property type="molecule type" value="Genomic_DNA"/>
</dbReference>
<dbReference type="InterPro" id="IPR002104">
    <property type="entry name" value="Integrase_catalytic"/>
</dbReference>
<reference evidence="7" key="1">
    <citation type="submission" date="2010-02" db="EMBL/GenBank/DDBJ databases">
        <title>Complete sequence of Ferroglobus placidus DSM 10642.</title>
        <authorList>
            <consortium name="US DOE Joint Genome Institute"/>
            <person name="Lucas S."/>
            <person name="Copeland A."/>
            <person name="Lapidus A."/>
            <person name="Cheng J.-F."/>
            <person name="Bruce D."/>
            <person name="Goodwin L."/>
            <person name="Pitluck S."/>
            <person name="Saunders E."/>
            <person name="Brettin T."/>
            <person name="Detter J.C."/>
            <person name="Han C."/>
            <person name="Tapia R."/>
            <person name="Larimer F."/>
            <person name="Land M."/>
            <person name="Hauser L."/>
            <person name="Kyrpides N."/>
            <person name="Ivanova N."/>
            <person name="Holmes D."/>
            <person name="Lovley D."/>
            <person name="Kyrpides N."/>
            <person name="Anderson I.J."/>
            <person name="Woyke T."/>
        </authorList>
    </citation>
    <scope>NUCLEOTIDE SEQUENCE [LARGE SCALE GENOMIC DNA]</scope>
    <source>
        <strain evidence="7">DSM 10642 / AEDII12DO</strain>
    </source>
</reference>
<evidence type="ECO:0000313" key="7">
    <source>
        <dbReference type="Proteomes" id="UP000002613"/>
    </source>
</evidence>